<dbReference type="GO" id="GO:0090374">
    <property type="term" value="P:oligopeptide export from mitochondrion"/>
    <property type="evidence" value="ECO:0007669"/>
    <property type="project" value="TreeGrafter"/>
</dbReference>
<dbReference type="SMART" id="SM00382">
    <property type="entry name" value="AAA"/>
    <property type="match status" value="2"/>
</dbReference>
<evidence type="ECO:0000256" key="13">
    <source>
        <dbReference type="SAM" id="Phobius"/>
    </source>
</evidence>
<evidence type="ECO:0000256" key="1">
    <source>
        <dbReference type="ARBA" id="ARBA00004141"/>
    </source>
</evidence>
<sequence length="1286" mass="140053">MAVANEKATQGESPMSPGLAPTPAYVPIAEKQDGKVDEEKNMGPVEGYTRIFKYGTKSEHSMQAAAILCAVGSGVAMAMVNLVFGQFITVITKFVTGQNTPAEFRKDASRLALYFFIIGIVRFTLSYGYATFLTLAAFRTTRNIRTAYLRAGLSQDVAYFDAAEGGSIAVQATSNGKLIQAGISEKLGMVFQGLAAFVAAFALAFATQWKLTLITCCIAPATLLVIGVASTIEAGIETEILKVHAQGGSFVESVLSSARTIQAFALRTRLVENFDSYLKEARRLGNKKNLLFGIMFSAEYFIMFAGMGLCFWQAIGMLVKGEVDEPGDVFIVLMSVIVAASSLTSIAPYLIDFSRAAAAAAELFRLIDRPSKIDPNDPSGAKPDVVEGTLECENIVFSYPMRPGVTVLNNFTLRIPAGKVTALVGASGSGKSTIIGLIERWYNPNSGCLKLDGRPIDSLNVSWLRKQVRLVQQEPVLFSGTVFDNIANGLAGTGWEDESKEQKLARVQEAAKVAFAHDFISELPEGYDTVIGERGGLLSGGQKQRVAIARSIVSQPKILLLDEATSALDPHAEEVVQKALDNVSKGRTTITIAHKLATIRNADNIVVMEHGRIIEQGTHQSLLEAEGGYSRLVKAQDLSVAAKLDSEDDDDDATADGAADRKSVELTRSVTRYSTTAQQGTVSRLSRDDFENWKSTGLVTTIFKIIRSTPELIWTYLALFTGCCLAAGAYPGQAVLMSKFIDVFKLTGNEMRKEGNFLALMLFVMACGCLVVYFIIGYSSNVVAQTLNHKYRKQIVNDMLRQDLQFFDRPENTTGALSSRTDSYPQAVFELMGFTVALILISIVGVVSCSVLALAYGWRLGVVVVFAGLPPMLISGYARIRMESAMDAKINKRFSQSASIASEAINSIRTVSSLAIERKVLERYDAELAHAIADSRKPITLIMLPFAFTQSVEYWFQALGFWYGCRLVSFGQLTMVEFFTTFLAVYFSGQQASILFGFSGSMTKATGAANYLFWLQQLEPTIRETPENRDMAPQGFKSLAIEDVKFSYPMRPDARILRGIDLTIKQGQFVAFVGASGCGKSTMIAMLERYYDPVTGRLLVDGQPLSSLNPWTYRNDVALVQQEPKLYPGTIRENISMGVPSGGTSKVPEADIIAACHSANAWDFISSLPDGLDTNCGSNGLQLSGGQRQRIAIARALIRKPRLLLLDEATSALDTQSERIVQDALNEAAKTGDRITVAVAHRLSTVRHADMICIFHGGRIVDTGTHEELLATSEMYRKMCEAQNLG</sequence>
<feature type="transmembrane region" description="Helical" evidence="13">
    <location>
        <begin position="713"/>
        <end position="737"/>
    </location>
</feature>
<dbReference type="GeneID" id="39613012"/>
<dbReference type="EMBL" id="RBVV01000091">
    <property type="protein sequence ID" value="RNJ54858.1"/>
    <property type="molecule type" value="Genomic_DNA"/>
</dbReference>
<dbReference type="FunFam" id="1.20.1560.10:FF:000057">
    <property type="entry name" value="ABC multidrug transporter SitT"/>
    <property type="match status" value="1"/>
</dbReference>
<keyword evidence="10 13" id="KW-0472">Membrane</keyword>
<evidence type="ECO:0000256" key="5">
    <source>
        <dbReference type="ARBA" id="ARBA00022692"/>
    </source>
</evidence>
<dbReference type="Gene3D" id="1.20.1560.10">
    <property type="entry name" value="ABC transporter type 1, transmembrane domain"/>
    <property type="match status" value="2"/>
</dbReference>
<evidence type="ECO:0000256" key="12">
    <source>
        <dbReference type="SAM" id="MobiDB-lite"/>
    </source>
</evidence>
<accession>A0A3M9Y5U8</accession>
<keyword evidence="9 13" id="KW-1133">Transmembrane helix</keyword>
<feature type="domain" description="ABC transporter" evidence="14">
    <location>
        <begin position="390"/>
        <end position="635"/>
    </location>
</feature>
<dbReference type="InterPro" id="IPR003593">
    <property type="entry name" value="AAA+_ATPase"/>
</dbReference>
<dbReference type="InterPro" id="IPR039421">
    <property type="entry name" value="Type_1_exporter"/>
</dbReference>
<dbReference type="CDD" id="cd03249">
    <property type="entry name" value="ABC_MTABC3_MDL1_MDL2"/>
    <property type="match status" value="2"/>
</dbReference>
<dbReference type="RefSeq" id="XP_028493016.1">
    <property type="nucleotide sequence ID" value="XM_028643398.1"/>
</dbReference>
<keyword evidence="6" id="KW-0677">Repeat</keyword>
<dbReference type="PROSITE" id="PS50893">
    <property type="entry name" value="ABC_TRANSPORTER_2"/>
    <property type="match status" value="2"/>
</dbReference>
<comment type="caution">
    <text evidence="16">The sequence shown here is derived from an EMBL/GenBank/DDBJ whole genome shotgun (WGS) entry which is preliminary data.</text>
</comment>
<feature type="domain" description="ABC transmembrane type-1" evidence="15">
    <location>
        <begin position="64"/>
        <end position="355"/>
    </location>
</feature>
<feature type="transmembrane region" description="Helical" evidence="13">
    <location>
        <begin position="111"/>
        <end position="138"/>
    </location>
</feature>
<evidence type="ECO:0000256" key="8">
    <source>
        <dbReference type="ARBA" id="ARBA00022840"/>
    </source>
</evidence>
<dbReference type="GO" id="GO:0012505">
    <property type="term" value="C:endomembrane system"/>
    <property type="evidence" value="ECO:0007669"/>
    <property type="project" value="UniProtKB-SubCell"/>
</dbReference>
<feature type="transmembrane region" description="Helical" evidence="13">
    <location>
        <begin position="757"/>
        <end position="784"/>
    </location>
</feature>
<keyword evidence="7" id="KW-0547">Nucleotide-binding</keyword>
<evidence type="ECO:0000256" key="6">
    <source>
        <dbReference type="ARBA" id="ARBA00022737"/>
    </source>
</evidence>
<evidence type="ECO:0000313" key="17">
    <source>
        <dbReference type="Proteomes" id="UP000267145"/>
    </source>
</evidence>
<dbReference type="SUPFAM" id="SSF90123">
    <property type="entry name" value="ABC transporter transmembrane region"/>
    <property type="match status" value="2"/>
</dbReference>
<proteinExistence type="inferred from homology"/>
<reference evidence="16 17" key="1">
    <citation type="submission" date="2018-10" db="EMBL/GenBank/DDBJ databases">
        <title>Genome sequence of Verticillium nonalfalfae VnAa140.</title>
        <authorList>
            <person name="Stajich J.E."/>
            <person name="Kasson M.T."/>
        </authorList>
    </citation>
    <scope>NUCLEOTIDE SEQUENCE [LARGE SCALE GENOMIC DNA]</scope>
    <source>
        <strain evidence="16 17">VnAa140</strain>
    </source>
</reference>
<gene>
    <name evidence="16" type="ORF">D7B24_009323</name>
</gene>
<feature type="transmembrane region" description="Helical" evidence="13">
    <location>
        <begin position="211"/>
        <end position="232"/>
    </location>
</feature>
<evidence type="ECO:0000256" key="4">
    <source>
        <dbReference type="ARBA" id="ARBA00022448"/>
    </source>
</evidence>
<feature type="transmembrane region" description="Helical" evidence="13">
    <location>
        <begin position="290"/>
        <end position="315"/>
    </location>
</feature>
<feature type="transmembrane region" description="Helical" evidence="13">
    <location>
        <begin position="330"/>
        <end position="351"/>
    </location>
</feature>
<dbReference type="GO" id="GO:0005743">
    <property type="term" value="C:mitochondrial inner membrane"/>
    <property type="evidence" value="ECO:0007669"/>
    <property type="project" value="TreeGrafter"/>
</dbReference>
<feature type="transmembrane region" description="Helical" evidence="13">
    <location>
        <begin position="65"/>
        <end position="91"/>
    </location>
</feature>
<dbReference type="FunFam" id="3.40.50.300:FF:000913">
    <property type="entry name" value="ABC multidrug transporter SitT"/>
    <property type="match status" value="1"/>
</dbReference>
<dbReference type="SUPFAM" id="SSF52540">
    <property type="entry name" value="P-loop containing nucleoside triphosphate hydrolases"/>
    <property type="match status" value="2"/>
</dbReference>
<keyword evidence="11" id="KW-0325">Glycoprotein</keyword>
<dbReference type="PROSITE" id="PS50929">
    <property type="entry name" value="ABC_TM1F"/>
    <property type="match status" value="2"/>
</dbReference>
<dbReference type="PANTHER" id="PTHR43394">
    <property type="entry name" value="ATP-DEPENDENT PERMEASE MDL1, MITOCHONDRIAL"/>
    <property type="match status" value="1"/>
</dbReference>
<dbReference type="PROSITE" id="PS00211">
    <property type="entry name" value="ABC_TRANSPORTER_1"/>
    <property type="match status" value="2"/>
</dbReference>
<dbReference type="CDD" id="cd18577">
    <property type="entry name" value="ABC_6TM_Pgp_ABCB1_D1_like"/>
    <property type="match status" value="1"/>
</dbReference>
<dbReference type="InterPro" id="IPR003439">
    <property type="entry name" value="ABC_transporter-like_ATP-bd"/>
</dbReference>
<keyword evidence="4" id="KW-0813">Transport</keyword>
<evidence type="ECO:0000259" key="15">
    <source>
        <dbReference type="PROSITE" id="PS50929"/>
    </source>
</evidence>
<dbReference type="PANTHER" id="PTHR43394:SF27">
    <property type="entry name" value="ATP-DEPENDENT TRANSLOCASE ABCB1-LIKE"/>
    <property type="match status" value="1"/>
</dbReference>
<evidence type="ECO:0000256" key="7">
    <source>
        <dbReference type="ARBA" id="ARBA00022741"/>
    </source>
</evidence>
<evidence type="ECO:0000259" key="14">
    <source>
        <dbReference type="PROSITE" id="PS50893"/>
    </source>
</evidence>
<organism evidence="16 17">
    <name type="scientific">Verticillium nonalfalfae</name>
    <dbReference type="NCBI Taxonomy" id="1051616"/>
    <lineage>
        <taxon>Eukaryota</taxon>
        <taxon>Fungi</taxon>
        <taxon>Dikarya</taxon>
        <taxon>Ascomycota</taxon>
        <taxon>Pezizomycotina</taxon>
        <taxon>Sordariomycetes</taxon>
        <taxon>Hypocreomycetidae</taxon>
        <taxon>Glomerellales</taxon>
        <taxon>Plectosphaerellaceae</taxon>
        <taxon>Verticillium</taxon>
    </lineage>
</organism>
<dbReference type="Gene3D" id="3.40.50.300">
    <property type="entry name" value="P-loop containing nucleotide triphosphate hydrolases"/>
    <property type="match status" value="2"/>
</dbReference>
<keyword evidence="17" id="KW-1185">Reference proteome</keyword>
<keyword evidence="8" id="KW-0067">ATP-binding</keyword>
<keyword evidence="5 13" id="KW-0812">Transmembrane</keyword>
<dbReference type="STRING" id="1051616.A0A3M9Y5U8"/>
<dbReference type="CDD" id="cd18578">
    <property type="entry name" value="ABC_6TM_Pgp_ABCB1_D2_like"/>
    <property type="match status" value="1"/>
</dbReference>
<dbReference type="GO" id="GO:0015421">
    <property type="term" value="F:ABC-type oligopeptide transporter activity"/>
    <property type="evidence" value="ECO:0007669"/>
    <property type="project" value="TreeGrafter"/>
</dbReference>
<dbReference type="GO" id="GO:0016887">
    <property type="term" value="F:ATP hydrolysis activity"/>
    <property type="evidence" value="ECO:0007669"/>
    <property type="project" value="InterPro"/>
</dbReference>
<dbReference type="Pfam" id="PF00005">
    <property type="entry name" value="ABC_tran"/>
    <property type="match status" value="2"/>
</dbReference>
<evidence type="ECO:0000256" key="2">
    <source>
        <dbReference type="ARBA" id="ARBA00004308"/>
    </source>
</evidence>
<evidence type="ECO:0000256" key="10">
    <source>
        <dbReference type="ARBA" id="ARBA00023136"/>
    </source>
</evidence>
<dbReference type="Pfam" id="PF00664">
    <property type="entry name" value="ABC_membrane"/>
    <property type="match status" value="2"/>
</dbReference>
<feature type="transmembrane region" description="Helical" evidence="13">
    <location>
        <begin position="860"/>
        <end position="880"/>
    </location>
</feature>
<dbReference type="InterPro" id="IPR027417">
    <property type="entry name" value="P-loop_NTPase"/>
</dbReference>
<evidence type="ECO:0000256" key="9">
    <source>
        <dbReference type="ARBA" id="ARBA00022989"/>
    </source>
</evidence>
<feature type="domain" description="ABC transmembrane type-1" evidence="15">
    <location>
        <begin position="717"/>
        <end position="1004"/>
    </location>
</feature>
<dbReference type="GO" id="GO:0005524">
    <property type="term" value="F:ATP binding"/>
    <property type="evidence" value="ECO:0007669"/>
    <property type="project" value="UniProtKB-KW"/>
</dbReference>
<comment type="similarity">
    <text evidence="3">Belongs to the ABC transporter superfamily. ABCB family. Multidrug resistance exporter (TC 3.A.1.201) subfamily.</text>
</comment>
<feature type="domain" description="ABC transporter" evidence="14">
    <location>
        <begin position="1039"/>
        <end position="1282"/>
    </location>
</feature>
<evidence type="ECO:0000256" key="3">
    <source>
        <dbReference type="ARBA" id="ARBA00007577"/>
    </source>
</evidence>
<dbReference type="Proteomes" id="UP000267145">
    <property type="component" value="Unassembled WGS sequence"/>
</dbReference>
<name>A0A3M9Y5U8_9PEZI</name>
<dbReference type="InterPro" id="IPR017871">
    <property type="entry name" value="ABC_transporter-like_CS"/>
</dbReference>
<dbReference type="InterPro" id="IPR011527">
    <property type="entry name" value="ABC1_TM_dom"/>
</dbReference>
<dbReference type="InterPro" id="IPR036640">
    <property type="entry name" value="ABC1_TM_sf"/>
</dbReference>
<protein>
    <submittedName>
        <fullName evidence="16">Uncharacterized protein</fullName>
    </submittedName>
</protein>
<dbReference type="FunFam" id="3.40.50.300:FF:001530">
    <property type="entry name" value="ABC multidrug transporter (Eurofung)"/>
    <property type="match status" value="1"/>
</dbReference>
<feature type="transmembrane region" description="Helical" evidence="13">
    <location>
        <begin position="187"/>
        <end position="205"/>
    </location>
</feature>
<feature type="transmembrane region" description="Helical" evidence="13">
    <location>
        <begin position="827"/>
        <end position="854"/>
    </location>
</feature>
<evidence type="ECO:0000313" key="16">
    <source>
        <dbReference type="EMBL" id="RNJ54858.1"/>
    </source>
</evidence>
<evidence type="ECO:0000256" key="11">
    <source>
        <dbReference type="ARBA" id="ARBA00023180"/>
    </source>
</evidence>
<feature type="region of interest" description="Disordered" evidence="12">
    <location>
        <begin position="1"/>
        <end position="21"/>
    </location>
</feature>
<comment type="subcellular location">
    <subcellularLocation>
        <location evidence="2">Endomembrane system</location>
    </subcellularLocation>
    <subcellularLocation>
        <location evidence="1">Membrane</location>
        <topology evidence="1">Multi-pass membrane protein</topology>
    </subcellularLocation>
</comment>